<gene>
    <name evidence="7" type="ORF">BGW38_005642</name>
</gene>
<feature type="compositionally biased region" description="Low complexity" evidence="6">
    <location>
        <begin position="419"/>
        <end position="428"/>
    </location>
</feature>
<evidence type="ECO:0000256" key="3">
    <source>
        <dbReference type="ARBA" id="ARBA00023015"/>
    </source>
</evidence>
<dbReference type="OrthoDB" id="2123952at2759"/>
<dbReference type="InterPro" id="IPR050815">
    <property type="entry name" value="TF_fung"/>
</dbReference>
<proteinExistence type="predicted"/>
<feature type="region of interest" description="Disordered" evidence="6">
    <location>
        <begin position="549"/>
        <end position="916"/>
    </location>
</feature>
<dbReference type="PANTHER" id="PTHR47338:SF5">
    <property type="entry name" value="ZN(II)2CYS6 TRANSCRIPTION FACTOR (EUROFUNG)"/>
    <property type="match status" value="1"/>
</dbReference>
<feature type="compositionally biased region" description="Basic and acidic residues" evidence="6">
    <location>
        <begin position="839"/>
        <end position="849"/>
    </location>
</feature>
<feature type="compositionally biased region" description="Basic and acidic residues" evidence="6">
    <location>
        <begin position="20"/>
        <end position="37"/>
    </location>
</feature>
<evidence type="ECO:0000313" key="7">
    <source>
        <dbReference type="EMBL" id="KAF9578512.1"/>
    </source>
</evidence>
<feature type="compositionally biased region" description="Basic and acidic residues" evidence="6">
    <location>
        <begin position="714"/>
        <end position="726"/>
    </location>
</feature>
<keyword evidence="8" id="KW-1185">Reference proteome</keyword>
<feature type="compositionally biased region" description="Basic and acidic residues" evidence="6">
    <location>
        <begin position="856"/>
        <end position="905"/>
    </location>
</feature>
<feature type="region of interest" description="Disordered" evidence="6">
    <location>
        <begin position="339"/>
        <end position="529"/>
    </location>
</feature>
<evidence type="ECO:0000313" key="8">
    <source>
        <dbReference type="Proteomes" id="UP000780801"/>
    </source>
</evidence>
<dbReference type="EMBL" id="JAABOA010003579">
    <property type="protein sequence ID" value="KAF9578512.1"/>
    <property type="molecule type" value="Genomic_DNA"/>
</dbReference>
<comment type="caution">
    <text evidence="7">The sequence shown here is derived from an EMBL/GenBank/DDBJ whole genome shotgun (WGS) entry which is preliminary data.</text>
</comment>
<evidence type="ECO:0000256" key="6">
    <source>
        <dbReference type="SAM" id="MobiDB-lite"/>
    </source>
</evidence>
<feature type="compositionally biased region" description="Polar residues" evidence="6">
    <location>
        <begin position="280"/>
        <end position="299"/>
    </location>
</feature>
<name>A0A9P6FN56_9FUNG</name>
<organism evidence="7 8">
    <name type="scientific">Lunasporangiospora selenospora</name>
    <dbReference type="NCBI Taxonomy" id="979761"/>
    <lineage>
        <taxon>Eukaryota</taxon>
        <taxon>Fungi</taxon>
        <taxon>Fungi incertae sedis</taxon>
        <taxon>Mucoromycota</taxon>
        <taxon>Mortierellomycotina</taxon>
        <taxon>Mortierellomycetes</taxon>
        <taxon>Mortierellales</taxon>
        <taxon>Mortierellaceae</taxon>
        <taxon>Lunasporangiospora</taxon>
    </lineage>
</organism>
<feature type="region of interest" description="Disordered" evidence="6">
    <location>
        <begin position="1"/>
        <end position="37"/>
    </location>
</feature>
<dbReference type="Proteomes" id="UP000780801">
    <property type="component" value="Unassembled WGS sequence"/>
</dbReference>
<keyword evidence="4" id="KW-0804">Transcription</keyword>
<feature type="compositionally biased region" description="Polar residues" evidence="6">
    <location>
        <begin position="766"/>
        <end position="776"/>
    </location>
</feature>
<feature type="compositionally biased region" description="Polar residues" evidence="6">
    <location>
        <begin position="566"/>
        <end position="580"/>
    </location>
</feature>
<feature type="non-terminal residue" evidence="7">
    <location>
        <position position="956"/>
    </location>
</feature>
<keyword evidence="5" id="KW-0539">Nucleus</keyword>
<keyword evidence="3" id="KW-0805">Transcription regulation</keyword>
<dbReference type="PANTHER" id="PTHR47338">
    <property type="entry name" value="ZN(II)2CYS6 TRANSCRIPTION FACTOR (EUROFUNG)-RELATED"/>
    <property type="match status" value="1"/>
</dbReference>
<comment type="subcellular location">
    <subcellularLocation>
        <location evidence="1">Nucleus</location>
    </subcellularLocation>
</comment>
<dbReference type="CDD" id="cd12148">
    <property type="entry name" value="fungal_TF_MHR"/>
    <property type="match status" value="1"/>
</dbReference>
<evidence type="ECO:0000256" key="5">
    <source>
        <dbReference type="ARBA" id="ARBA00023242"/>
    </source>
</evidence>
<dbReference type="GO" id="GO:0000981">
    <property type="term" value="F:DNA-binding transcription factor activity, RNA polymerase II-specific"/>
    <property type="evidence" value="ECO:0007669"/>
    <property type="project" value="InterPro"/>
</dbReference>
<feature type="compositionally biased region" description="Basic and acidic residues" evidence="6">
    <location>
        <begin position="632"/>
        <end position="644"/>
    </location>
</feature>
<dbReference type="GO" id="GO:0005634">
    <property type="term" value="C:nucleus"/>
    <property type="evidence" value="ECO:0007669"/>
    <property type="project" value="UniProtKB-SubCell"/>
</dbReference>
<dbReference type="AlphaFoldDB" id="A0A9P6FN56"/>
<accession>A0A9P6FN56</accession>
<feature type="compositionally biased region" description="Basic and acidic residues" evidence="6">
    <location>
        <begin position="509"/>
        <end position="529"/>
    </location>
</feature>
<dbReference type="GO" id="GO:0046872">
    <property type="term" value="F:metal ion binding"/>
    <property type="evidence" value="ECO:0007669"/>
    <property type="project" value="UniProtKB-KW"/>
</dbReference>
<evidence type="ECO:0000256" key="4">
    <source>
        <dbReference type="ARBA" id="ARBA00023163"/>
    </source>
</evidence>
<feature type="region of interest" description="Disordered" evidence="6">
    <location>
        <begin position="277"/>
        <end position="309"/>
    </location>
</feature>
<keyword evidence="2" id="KW-0479">Metal-binding</keyword>
<protein>
    <submittedName>
        <fullName evidence="7">Uncharacterized protein</fullName>
    </submittedName>
</protein>
<feature type="compositionally biased region" description="Basic and acidic residues" evidence="6">
    <location>
        <begin position="737"/>
        <end position="759"/>
    </location>
</feature>
<evidence type="ECO:0000256" key="2">
    <source>
        <dbReference type="ARBA" id="ARBA00022723"/>
    </source>
</evidence>
<feature type="compositionally biased region" description="Acidic residues" evidence="6">
    <location>
        <begin position="1"/>
        <end position="11"/>
    </location>
</feature>
<feature type="compositionally biased region" description="Polar residues" evidence="6">
    <location>
        <begin position="349"/>
        <end position="368"/>
    </location>
</feature>
<reference evidence="7" key="1">
    <citation type="journal article" date="2020" name="Fungal Divers.">
        <title>Resolving the Mortierellaceae phylogeny through synthesis of multi-gene phylogenetics and phylogenomics.</title>
        <authorList>
            <person name="Vandepol N."/>
            <person name="Liber J."/>
            <person name="Desiro A."/>
            <person name="Na H."/>
            <person name="Kennedy M."/>
            <person name="Barry K."/>
            <person name="Grigoriev I.V."/>
            <person name="Miller A.N."/>
            <person name="O'Donnell K."/>
            <person name="Stajich J.E."/>
            <person name="Bonito G."/>
        </authorList>
    </citation>
    <scope>NUCLEOTIDE SEQUENCE</scope>
    <source>
        <strain evidence="7">KOD1015</strain>
    </source>
</reference>
<sequence length="956" mass="106947">MDWWADGDTEGSADQTCSDKGVRPSAQHDDGPYAKNDRCEAKAKEAAEFTTKILTTMRQPSRFNLYGKTEYMTELIELLSRVSKYVNGTSDEEPSRRPCDPESEFAVLDARLTEWKNKVPSRFKPFPANAIRSGVLETYMALMFYTTVTLLHRPILALEEVVDAEFYQRSFDLCLDAASKATEVIKHFDEAMIMYRGHTHVTNAYASDTQLALSSRKMLAIHLAFLKAANPYWALSGRFYYVLQDLYSMQGKLHASSQSQADDTPRTAADQEIQDDASLASGSNGSGESVTSRAPSSTPEPGKTKVVPVSSLLKSDSGLVGLWKRVDEMQALDQAAHSMKQMSLRAEPSGTSTALSPTSASVSSTGTDSEGGAVARASPSLGEEGQQRGQDSTSVRAVIGHGSQSASPIQRPDLRASPDSRASSVSSPEQRQLSPYGLKEKQPPFFPRPSARHLSYSPTSGHMDDKPDYYPPVAGTPRPEQMPPIFIEEDTAMEDKVSIPLPLLPSMTDEPHSQQDYSNGRDDTSHDVRDHGVYRGQYWAAGIDHYGRPTVLPHESQPYTHEGTHGPSSSRGDTAMTSTEAHPRAEASFGNVDPRDRGPGRELALMFHYQREQQRQYMSSRFSRPPPPQQAHFKEDNRAYKESSPRGNWSSPSASDSFSRDHHESYSHSNGGEPEVRENRHTPTGSGATVSPSMSRTPSRHDPSYPDSQGRYYNDSHYRESSRESQDMSGRYGRATPTERGDYSRPRPSEYSHQRDPRYDQGGYPQESSPSGQRNPLGQVHSPRPYSRQELQQSIDERNYRPSSQMSYSGGGSNYGRAPSPSNPPRSVLPPASSLMEEDAQRYHNDRHLPSPGPGRYRDPERYDSPSRHGYDEHDQGHSRERKRELEFEMHERERQRQQDYRQPEPRPLPLRSEPGRTLPVMMKMSVTDSHTNISTKDLCHPWELPIIDKALIIKL</sequence>
<evidence type="ECO:0000256" key="1">
    <source>
        <dbReference type="ARBA" id="ARBA00004123"/>
    </source>
</evidence>
<feature type="compositionally biased region" description="Polar residues" evidence="6">
    <location>
        <begin position="682"/>
        <end position="697"/>
    </location>
</feature>